<dbReference type="Pfam" id="PF01726">
    <property type="entry name" value="LexA_DNA_bind"/>
    <property type="match status" value="1"/>
</dbReference>
<name>A0ABY5SDN6_9BACL</name>
<dbReference type="EMBL" id="CP091430">
    <property type="protein sequence ID" value="UVI32077.1"/>
    <property type="molecule type" value="Genomic_DNA"/>
</dbReference>
<organism evidence="2 3">
    <name type="scientific">Paenibacillus spongiae</name>
    <dbReference type="NCBI Taxonomy" id="2909671"/>
    <lineage>
        <taxon>Bacteria</taxon>
        <taxon>Bacillati</taxon>
        <taxon>Bacillota</taxon>
        <taxon>Bacilli</taxon>
        <taxon>Bacillales</taxon>
        <taxon>Paenibacillaceae</taxon>
        <taxon>Paenibacillus</taxon>
    </lineage>
</organism>
<accession>A0ABY5SDN6</accession>
<dbReference type="Proteomes" id="UP001057877">
    <property type="component" value="Chromosome"/>
</dbReference>
<sequence length="91" mass="10412">MVELSDKTIEVAYEILRFIEKRKHSPSVVEVAKAVGMQRSSVYPHLSRLSEVGIISWLAGEVRTLQVNKPDFVKGEHAARVKRIREDYIYG</sequence>
<protein>
    <submittedName>
        <fullName evidence="2">Helix-turn-helix domain-containing protein</fullName>
    </submittedName>
</protein>
<proteinExistence type="predicted"/>
<dbReference type="Gene3D" id="1.10.10.10">
    <property type="entry name" value="Winged helix-like DNA-binding domain superfamily/Winged helix DNA-binding domain"/>
    <property type="match status" value="1"/>
</dbReference>
<evidence type="ECO:0000313" key="3">
    <source>
        <dbReference type="Proteomes" id="UP001057877"/>
    </source>
</evidence>
<feature type="domain" description="LexA repressor DNA-binding" evidence="1">
    <location>
        <begin position="1"/>
        <end position="64"/>
    </location>
</feature>
<evidence type="ECO:0000313" key="2">
    <source>
        <dbReference type="EMBL" id="UVI32077.1"/>
    </source>
</evidence>
<evidence type="ECO:0000259" key="1">
    <source>
        <dbReference type="Pfam" id="PF01726"/>
    </source>
</evidence>
<keyword evidence="3" id="KW-1185">Reference proteome</keyword>
<dbReference type="RefSeq" id="WP_258388137.1">
    <property type="nucleotide sequence ID" value="NZ_CP091430.1"/>
</dbReference>
<reference evidence="2" key="1">
    <citation type="submission" date="2022-01" db="EMBL/GenBank/DDBJ databases">
        <title>Paenibacillus spongiae sp. nov., isolated from marine sponge.</title>
        <authorList>
            <person name="Li Z."/>
            <person name="Zhang M."/>
        </authorList>
    </citation>
    <scope>NUCLEOTIDE SEQUENCE</scope>
    <source>
        <strain evidence="2">PHS-Z3</strain>
    </source>
</reference>
<dbReference type="SUPFAM" id="SSF46785">
    <property type="entry name" value="Winged helix' DNA-binding domain"/>
    <property type="match status" value="1"/>
</dbReference>
<dbReference type="InterPro" id="IPR036388">
    <property type="entry name" value="WH-like_DNA-bd_sf"/>
</dbReference>
<dbReference type="InterPro" id="IPR006199">
    <property type="entry name" value="LexA_DNA-bd_dom"/>
</dbReference>
<gene>
    <name evidence="2" type="ORF">L1F29_09770</name>
</gene>
<dbReference type="InterPro" id="IPR036390">
    <property type="entry name" value="WH_DNA-bd_sf"/>
</dbReference>